<dbReference type="EMBL" id="JAAGKO020000040">
    <property type="protein sequence ID" value="MDI5965725.1"/>
    <property type="molecule type" value="Genomic_DNA"/>
</dbReference>
<name>A0ABT6W5R6_9ACTN</name>
<reference evidence="2 3" key="1">
    <citation type="submission" date="2023-05" db="EMBL/GenBank/DDBJ databases">
        <title>Streptantibioticus silvisoli sp. nov., acidotolerant actinomycetes 1 from pine litter.</title>
        <authorList>
            <person name="Swiecimska M."/>
            <person name="Golinska P."/>
            <person name="Sangal V."/>
            <person name="Wachnowicz B."/>
            <person name="Goodfellow M."/>
        </authorList>
    </citation>
    <scope>NUCLEOTIDE SEQUENCE [LARGE SCALE GENOMIC DNA]</scope>
    <source>
        <strain evidence="2 3">SL54</strain>
    </source>
</reference>
<feature type="compositionally biased region" description="Basic and acidic residues" evidence="1">
    <location>
        <begin position="577"/>
        <end position="591"/>
    </location>
</feature>
<sequence length="609" mass="63043">MATIATVTGTAIRPGVSKNGRLYTADAIGRMVARGQQRIADGSMPLTTLTHHDAGDDSTRIVGRITGLNHEADGSATYEANIVDTSHGRDIHGLISGPDPVLRGVSIRGAWVGPVRRIQHEGRTVETAEDLELDGLDYTRKPGVDGAGIASVNAAGTQPRESDGSERMPIVEAAPEASVALVEAVTPPMSKRDSGLKGEGGPYADPGYLKDKKQRYQIDTKAHAKAAWAFISKSDNAAQYTSAQLKRVKQRIVKALKGFGVTVATAEGWLIDPATVVTESLAECWDMDSPSGAMYLSLTNGPTTVTVSSAVLDPHDLGIVGRAAMGGACDALMALDPDMDADIDLPGAPGEDTDSDEDTVATTPGSACSCGCGCAVPHPMAVADGCPCGCGCDICKSVSPDADESISLPTATLEEASGEIAPALVDGVTQTSAPDTPAADPTQEKEPAMAESTPTPAADTPGTDNGINALGAKIDKLSDALAGFVTAMAPKPAEAAPAPVAPAVESAPAVAPVVEETQEQMIARLVAEGVKAALPGAVQETVERQGPPSRKGYVQPVTETTTAHEPGLNSHGAPAEWPDKPLHQYTPDERARFFGPALRQHVLQDRFRG</sequence>
<proteinExistence type="predicted"/>
<dbReference type="InterPro" id="IPR046489">
    <property type="entry name" value="DUF6582"/>
</dbReference>
<evidence type="ECO:0000256" key="1">
    <source>
        <dbReference type="SAM" id="MobiDB-lite"/>
    </source>
</evidence>
<evidence type="ECO:0000313" key="3">
    <source>
        <dbReference type="Proteomes" id="UP001156398"/>
    </source>
</evidence>
<protein>
    <submittedName>
        <fullName evidence="2">Uncharacterized protein</fullName>
    </submittedName>
</protein>
<evidence type="ECO:0000313" key="2">
    <source>
        <dbReference type="EMBL" id="MDI5965725.1"/>
    </source>
</evidence>
<dbReference type="Proteomes" id="UP001156398">
    <property type="component" value="Unassembled WGS sequence"/>
</dbReference>
<feature type="compositionally biased region" description="Low complexity" evidence="1">
    <location>
        <begin position="453"/>
        <end position="464"/>
    </location>
</feature>
<comment type="caution">
    <text evidence="2">The sequence shown here is derived from an EMBL/GenBank/DDBJ whole genome shotgun (WGS) entry which is preliminary data.</text>
</comment>
<dbReference type="RefSeq" id="WP_282704743.1">
    <property type="nucleotide sequence ID" value="NZ_JAAGKO020000040.1"/>
</dbReference>
<dbReference type="Pfam" id="PF20223">
    <property type="entry name" value="DUF6582"/>
    <property type="match status" value="1"/>
</dbReference>
<organism evidence="2 3">
    <name type="scientific">Streptantibioticus silvisoli</name>
    <dbReference type="NCBI Taxonomy" id="2705255"/>
    <lineage>
        <taxon>Bacteria</taxon>
        <taxon>Bacillati</taxon>
        <taxon>Actinomycetota</taxon>
        <taxon>Actinomycetes</taxon>
        <taxon>Kitasatosporales</taxon>
        <taxon>Streptomycetaceae</taxon>
        <taxon>Streptantibioticus</taxon>
    </lineage>
</organism>
<feature type="region of interest" description="Disordered" evidence="1">
    <location>
        <begin position="559"/>
        <end position="591"/>
    </location>
</feature>
<gene>
    <name evidence="2" type="ORF">POF43_023865</name>
</gene>
<accession>A0ABT6W5R6</accession>
<keyword evidence="3" id="KW-1185">Reference proteome</keyword>
<feature type="region of interest" description="Disordered" evidence="1">
    <location>
        <begin position="429"/>
        <end position="466"/>
    </location>
</feature>